<evidence type="ECO:0000313" key="1">
    <source>
        <dbReference type="EMBL" id="MPM26460.1"/>
    </source>
</evidence>
<protein>
    <submittedName>
        <fullName evidence="1">Uncharacterized protein</fullName>
    </submittedName>
</protein>
<dbReference type="AlphaFoldDB" id="A0A644YD89"/>
<proteinExistence type="predicted"/>
<sequence>MPSRVGIPADDIDMFSEFAVIQCLEWNQLVRVRHKIDRDRHIRRQFSQGAGFVFVESDRLVRDKTSPIENQAVHLMLPYR</sequence>
<organism evidence="1">
    <name type="scientific">bioreactor metagenome</name>
    <dbReference type="NCBI Taxonomy" id="1076179"/>
    <lineage>
        <taxon>unclassified sequences</taxon>
        <taxon>metagenomes</taxon>
        <taxon>ecological metagenomes</taxon>
    </lineage>
</organism>
<dbReference type="EMBL" id="VSSQ01004740">
    <property type="protein sequence ID" value="MPM26460.1"/>
    <property type="molecule type" value="Genomic_DNA"/>
</dbReference>
<gene>
    <name evidence="1" type="ORF">SDC9_72962</name>
</gene>
<accession>A0A644YD89</accession>
<reference evidence="1" key="1">
    <citation type="submission" date="2019-08" db="EMBL/GenBank/DDBJ databases">
        <authorList>
            <person name="Kucharzyk K."/>
            <person name="Murdoch R.W."/>
            <person name="Higgins S."/>
            <person name="Loffler F."/>
        </authorList>
    </citation>
    <scope>NUCLEOTIDE SEQUENCE</scope>
</reference>
<comment type="caution">
    <text evidence="1">The sequence shown here is derived from an EMBL/GenBank/DDBJ whole genome shotgun (WGS) entry which is preliminary data.</text>
</comment>
<name>A0A644YD89_9ZZZZ</name>